<dbReference type="Proteomes" id="UP000003744">
    <property type="component" value="Unassembled WGS sequence"/>
</dbReference>
<dbReference type="eggNOG" id="ENOG5030GNP">
    <property type="taxonomic scope" value="Bacteria"/>
</dbReference>
<dbReference type="AlphaFoldDB" id="C2CG12"/>
<accession>C2CG12</accession>
<proteinExistence type="predicted"/>
<evidence type="ECO:0000313" key="1">
    <source>
        <dbReference type="EMBL" id="EEI83540.1"/>
    </source>
</evidence>
<gene>
    <name evidence="1" type="ORF">HMPREF0077_0422</name>
</gene>
<name>C2CG12_9FIRM</name>
<reference evidence="1 2" key="1">
    <citation type="submission" date="2009-01" db="EMBL/GenBank/DDBJ databases">
        <authorList>
            <person name="Qin X."/>
            <person name="Bachman B."/>
            <person name="Battles P."/>
            <person name="Bell A."/>
            <person name="Bess C."/>
            <person name="Bickham C."/>
            <person name="Chaboub L."/>
            <person name="Chen D."/>
            <person name="Coyle M."/>
            <person name="Deiros D.R."/>
            <person name="Dinh H."/>
            <person name="Forbes L."/>
            <person name="Fowler G."/>
            <person name="Francisco L."/>
            <person name="Fu Q."/>
            <person name="Gubbala S."/>
            <person name="Hale W."/>
            <person name="Han Y."/>
            <person name="Hemphill L."/>
            <person name="Highlander S.K."/>
            <person name="Hirani K."/>
            <person name="Hogues M."/>
            <person name="Jackson L."/>
            <person name="Jakkamsetti A."/>
            <person name="Javaid M."/>
            <person name="Jiang H."/>
            <person name="Korchina V."/>
            <person name="Kovar C."/>
            <person name="Lara F."/>
            <person name="Lee S."/>
            <person name="Mata R."/>
            <person name="Mathew T."/>
            <person name="Moen C."/>
            <person name="Morales K."/>
            <person name="Munidasa M."/>
            <person name="Nazareth L."/>
            <person name="Ngo R."/>
            <person name="Nguyen L."/>
            <person name="Okwuonu G."/>
            <person name="Ongeri F."/>
            <person name="Patil S."/>
            <person name="Petrosino J."/>
            <person name="Pham C."/>
            <person name="Pham P."/>
            <person name="Pu L.-L."/>
            <person name="Puazo M."/>
            <person name="Raj R."/>
            <person name="Reid J."/>
            <person name="Rouhana J."/>
            <person name="Saada N."/>
            <person name="Shang Y."/>
            <person name="Simmons D."/>
            <person name="Thornton R."/>
            <person name="Warren J."/>
            <person name="Weissenberger G."/>
            <person name="Zhang J."/>
            <person name="Zhang L."/>
            <person name="Zhou C."/>
            <person name="Zhu D."/>
            <person name="Muzny D."/>
            <person name="Worley K."/>
            <person name="Gibbs R."/>
        </authorList>
    </citation>
    <scope>NUCLEOTIDE SEQUENCE [LARGE SCALE GENOMIC DNA]</scope>
    <source>
        <strain evidence="1 2">ATCC 35098</strain>
    </source>
</reference>
<evidence type="ECO:0000313" key="2">
    <source>
        <dbReference type="Proteomes" id="UP000003744"/>
    </source>
</evidence>
<dbReference type="RefSeq" id="WP_004836133.1">
    <property type="nucleotide sequence ID" value="NZ_GG666295.1"/>
</dbReference>
<organism evidence="1 2">
    <name type="scientific">Anaerococcus tetradius ATCC 35098</name>
    <dbReference type="NCBI Taxonomy" id="525255"/>
    <lineage>
        <taxon>Bacteria</taxon>
        <taxon>Bacillati</taxon>
        <taxon>Bacillota</taxon>
        <taxon>Tissierellia</taxon>
        <taxon>Tissierellales</taxon>
        <taxon>Peptoniphilaceae</taxon>
        <taxon>Anaerococcus</taxon>
    </lineage>
</organism>
<protein>
    <submittedName>
        <fullName evidence="1">Uncharacterized protein</fullName>
    </submittedName>
</protein>
<sequence>MTLRIFGRKKTSKRAKRADLRVIEGVDLRSRKKEHKKILGYRREMLISIDPDNKKALSVN</sequence>
<dbReference type="HOGENOM" id="CLU_2931009_0_0_9"/>
<comment type="caution">
    <text evidence="1">The sequence shown here is derived from an EMBL/GenBank/DDBJ whole genome shotgun (WGS) entry which is preliminary data.</text>
</comment>
<dbReference type="EMBL" id="ACGC01000014">
    <property type="protein sequence ID" value="EEI83540.1"/>
    <property type="molecule type" value="Genomic_DNA"/>
</dbReference>